<keyword evidence="1" id="KW-0732">Signal</keyword>
<evidence type="ECO:0000313" key="2">
    <source>
        <dbReference type="EMBL" id="OCL13489.1"/>
    </source>
</evidence>
<evidence type="ECO:0000256" key="1">
    <source>
        <dbReference type="SAM" id="SignalP"/>
    </source>
</evidence>
<dbReference type="PANTHER" id="PTHR35043">
    <property type="entry name" value="TRANSCRIPTION FACTOR DOMAIN-CONTAINING PROTEIN"/>
    <property type="match status" value="1"/>
</dbReference>
<evidence type="ECO:0000313" key="3">
    <source>
        <dbReference type="Proteomes" id="UP000250140"/>
    </source>
</evidence>
<organism evidence="2 3">
    <name type="scientific">Glonium stellatum</name>
    <dbReference type="NCBI Taxonomy" id="574774"/>
    <lineage>
        <taxon>Eukaryota</taxon>
        <taxon>Fungi</taxon>
        <taxon>Dikarya</taxon>
        <taxon>Ascomycota</taxon>
        <taxon>Pezizomycotina</taxon>
        <taxon>Dothideomycetes</taxon>
        <taxon>Pleosporomycetidae</taxon>
        <taxon>Gloniales</taxon>
        <taxon>Gloniaceae</taxon>
        <taxon>Glonium</taxon>
    </lineage>
</organism>
<dbReference type="PANTHER" id="PTHR35043:SF7">
    <property type="entry name" value="TRANSCRIPTION FACTOR DOMAIN-CONTAINING PROTEIN"/>
    <property type="match status" value="1"/>
</dbReference>
<gene>
    <name evidence="2" type="ORF">AOQ84DRAFT_414796</name>
</gene>
<reference evidence="2 3" key="1">
    <citation type="journal article" date="2016" name="Nat. Commun.">
        <title>Ectomycorrhizal ecology is imprinted in the genome of the dominant symbiotic fungus Cenococcum geophilum.</title>
        <authorList>
            <consortium name="DOE Joint Genome Institute"/>
            <person name="Peter M."/>
            <person name="Kohler A."/>
            <person name="Ohm R.A."/>
            <person name="Kuo A."/>
            <person name="Krutzmann J."/>
            <person name="Morin E."/>
            <person name="Arend M."/>
            <person name="Barry K.W."/>
            <person name="Binder M."/>
            <person name="Choi C."/>
            <person name="Clum A."/>
            <person name="Copeland A."/>
            <person name="Grisel N."/>
            <person name="Haridas S."/>
            <person name="Kipfer T."/>
            <person name="LaButti K."/>
            <person name="Lindquist E."/>
            <person name="Lipzen A."/>
            <person name="Maire R."/>
            <person name="Meier B."/>
            <person name="Mihaltcheva S."/>
            <person name="Molinier V."/>
            <person name="Murat C."/>
            <person name="Poggeler S."/>
            <person name="Quandt C.A."/>
            <person name="Sperisen C."/>
            <person name="Tritt A."/>
            <person name="Tisserant E."/>
            <person name="Crous P.W."/>
            <person name="Henrissat B."/>
            <person name="Nehls U."/>
            <person name="Egli S."/>
            <person name="Spatafora J.W."/>
            <person name="Grigoriev I.V."/>
            <person name="Martin F.M."/>
        </authorList>
    </citation>
    <scope>NUCLEOTIDE SEQUENCE [LARGE SCALE GENOMIC DNA]</scope>
    <source>
        <strain evidence="2 3">CBS 207.34</strain>
    </source>
</reference>
<keyword evidence="3" id="KW-1185">Reference proteome</keyword>
<sequence length="390" mass="43100">MTTPTFLCRSLVCLLCVEASQALSFKPNCTLPPPGTNYVSAPNTRSTLTILWSNLSTILLCTWSIQHLNVPAMRPDTDSALEKMKRSILDFRIKVKWMLLTILVPEYLVGKAFGERLAAKAGVKAMFALVSERVTWEEVHAYMANMGYFVLQIDNDTKAQFKDEVANILGALTLSNSEKMNMLRFAQPYWALNNTQWSMIVGTQADLDFAGLPEVSSEQLQKLDKGGTLVKVLALSQITYLIVQLVARKVADLPSTQLEIATLAFSALSFATYFLYWNRPQGIETIHIIKARENPISQFRSGQGELPSTDDMERLAALGPTYSWLSDHRAKTYGYDGFGPAPIPNDAIHLAGSLPLHDFSHVTGSNDEAFAMAFGTMVGGMLFGGLHYLA</sequence>
<accession>A0A8E2JY42</accession>
<dbReference type="OrthoDB" id="9451547at2759"/>
<protein>
    <submittedName>
        <fullName evidence="2">Uncharacterized protein</fullName>
    </submittedName>
</protein>
<dbReference type="Proteomes" id="UP000250140">
    <property type="component" value="Unassembled WGS sequence"/>
</dbReference>
<dbReference type="EMBL" id="KV748713">
    <property type="protein sequence ID" value="OCL13489.1"/>
    <property type="molecule type" value="Genomic_DNA"/>
</dbReference>
<dbReference type="AlphaFoldDB" id="A0A8E2JY42"/>
<proteinExistence type="predicted"/>
<feature type="signal peptide" evidence="1">
    <location>
        <begin position="1"/>
        <end position="22"/>
    </location>
</feature>
<feature type="chain" id="PRO_5034897162" evidence="1">
    <location>
        <begin position="23"/>
        <end position="390"/>
    </location>
</feature>
<name>A0A8E2JY42_9PEZI</name>